<dbReference type="Proteomes" id="UP000749559">
    <property type="component" value="Unassembled WGS sequence"/>
</dbReference>
<gene>
    <name evidence="14" type="ORF">OFUS_LOCUS20627</name>
</gene>
<keyword evidence="8 13" id="KW-0472">Membrane</keyword>
<evidence type="ECO:0000313" key="14">
    <source>
        <dbReference type="EMBL" id="CAH1796189.1"/>
    </source>
</evidence>
<keyword evidence="2 11" id="KW-0813">Transport</keyword>
<evidence type="ECO:0000256" key="11">
    <source>
        <dbReference type="RuleBase" id="RU000679"/>
    </source>
</evidence>
<sequence length="272" mass="29516">MLLNAIRRRSSSYTICEEEKQEQLRPPDVISNQPFGSLAFVEETQPKDMDNQDWENVASSKSSLKESINEKSVKYKVDEFCNDTSINAITRAYKSKSALRRYTWIVMFITSVIIVVVQSSALVQKYFTWPSEVKVDILYDAVIEFPSITVCNLNPLRRSQLRDDDDQRKGFKNFATNSDMDEEDELYSLYSKAKLELQQTLENGLNIGEPPPEPTSIPGDLGPPSAPAGPTSGGPGPISAPVGPTSGVPGATSAPAGPTSGVPGATSAPAGP</sequence>
<protein>
    <submittedName>
        <fullName evidence="14">Uncharacterized protein</fullName>
    </submittedName>
</protein>
<keyword evidence="6" id="KW-0915">Sodium</keyword>
<evidence type="ECO:0000256" key="6">
    <source>
        <dbReference type="ARBA" id="ARBA00023053"/>
    </source>
</evidence>
<evidence type="ECO:0000256" key="13">
    <source>
        <dbReference type="SAM" id="Phobius"/>
    </source>
</evidence>
<evidence type="ECO:0000256" key="1">
    <source>
        <dbReference type="ARBA" id="ARBA00004141"/>
    </source>
</evidence>
<evidence type="ECO:0000256" key="5">
    <source>
        <dbReference type="ARBA" id="ARBA00022989"/>
    </source>
</evidence>
<keyword evidence="3 11" id="KW-0894">Sodium channel</keyword>
<dbReference type="EMBL" id="CAIIXF020000010">
    <property type="protein sequence ID" value="CAH1796189.1"/>
    <property type="molecule type" value="Genomic_DNA"/>
</dbReference>
<name>A0A8J1TV90_OWEFU</name>
<evidence type="ECO:0000256" key="9">
    <source>
        <dbReference type="ARBA" id="ARBA00023201"/>
    </source>
</evidence>
<accession>A0A8J1TV90</accession>
<evidence type="ECO:0000256" key="8">
    <source>
        <dbReference type="ARBA" id="ARBA00023136"/>
    </source>
</evidence>
<evidence type="ECO:0000256" key="12">
    <source>
        <dbReference type="SAM" id="MobiDB-lite"/>
    </source>
</evidence>
<comment type="subcellular location">
    <subcellularLocation>
        <location evidence="1">Membrane</location>
        <topology evidence="1">Multi-pass membrane protein</topology>
    </subcellularLocation>
</comment>
<keyword evidence="10 11" id="KW-0407">Ion channel</keyword>
<evidence type="ECO:0000256" key="3">
    <source>
        <dbReference type="ARBA" id="ARBA00022461"/>
    </source>
</evidence>
<keyword evidence="7 11" id="KW-0406">Ion transport</keyword>
<keyword evidence="9 11" id="KW-0739">Sodium transport</keyword>
<dbReference type="InterPro" id="IPR001873">
    <property type="entry name" value="ENaC"/>
</dbReference>
<keyword evidence="5 13" id="KW-1133">Transmembrane helix</keyword>
<feature type="region of interest" description="Disordered" evidence="12">
    <location>
        <begin position="204"/>
        <end position="272"/>
    </location>
</feature>
<evidence type="ECO:0000256" key="2">
    <source>
        <dbReference type="ARBA" id="ARBA00022448"/>
    </source>
</evidence>
<organism evidence="14 15">
    <name type="scientific">Owenia fusiformis</name>
    <name type="common">Polychaete worm</name>
    <dbReference type="NCBI Taxonomy" id="6347"/>
    <lineage>
        <taxon>Eukaryota</taxon>
        <taxon>Metazoa</taxon>
        <taxon>Spiralia</taxon>
        <taxon>Lophotrochozoa</taxon>
        <taxon>Annelida</taxon>
        <taxon>Polychaeta</taxon>
        <taxon>Sedentaria</taxon>
        <taxon>Canalipalpata</taxon>
        <taxon>Sabellida</taxon>
        <taxon>Oweniida</taxon>
        <taxon>Oweniidae</taxon>
        <taxon>Owenia</taxon>
    </lineage>
</organism>
<dbReference type="Pfam" id="PF00858">
    <property type="entry name" value="ASC"/>
    <property type="match status" value="1"/>
</dbReference>
<reference evidence="14" key="1">
    <citation type="submission" date="2022-03" db="EMBL/GenBank/DDBJ databases">
        <authorList>
            <person name="Martin C."/>
        </authorList>
    </citation>
    <scope>NUCLEOTIDE SEQUENCE</scope>
</reference>
<keyword evidence="15" id="KW-1185">Reference proteome</keyword>
<evidence type="ECO:0000256" key="7">
    <source>
        <dbReference type="ARBA" id="ARBA00023065"/>
    </source>
</evidence>
<evidence type="ECO:0000256" key="4">
    <source>
        <dbReference type="ARBA" id="ARBA00022692"/>
    </source>
</evidence>
<dbReference type="OrthoDB" id="6021021at2759"/>
<comment type="caution">
    <text evidence="14">The sequence shown here is derived from an EMBL/GenBank/DDBJ whole genome shotgun (WGS) entry which is preliminary data.</text>
</comment>
<evidence type="ECO:0000256" key="10">
    <source>
        <dbReference type="ARBA" id="ARBA00023303"/>
    </source>
</evidence>
<proteinExistence type="inferred from homology"/>
<dbReference type="GO" id="GO:0005886">
    <property type="term" value="C:plasma membrane"/>
    <property type="evidence" value="ECO:0007669"/>
    <property type="project" value="TreeGrafter"/>
</dbReference>
<dbReference type="GO" id="GO:0015280">
    <property type="term" value="F:ligand-gated sodium channel activity"/>
    <property type="evidence" value="ECO:0007669"/>
    <property type="project" value="TreeGrafter"/>
</dbReference>
<evidence type="ECO:0000313" key="15">
    <source>
        <dbReference type="Proteomes" id="UP000749559"/>
    </source>
</evidence>
<comment type="similarity">
    <text evidence="11">Belongs to the amiloride-sensitive sodium channel (TC 1.A.6) family.</text>
</comment>
<feature type="non-terminal residue" evidence="14">
    <location>
        <position position="272"/>
    </location>
</feature>
<keyword evidence="4 11" id="KW-0812">Transmembrane</keyword>
<dbReference type="PANTHER" id="PTHR11690">
    <property type="entry name" value="AMILORIDE-SENSITIVE SODIUM CHANNEL-RELATED"/>
    <property type="match status" value="1"/>
</dbReference>
<dbReference type="PANTHER" id="PTHR11690:SF248">
    <property type="entry name" value="PICKPOCKET 17, ISOFORM A"/>
    <property type="match status" value="1"/>
</dbReference>
<feature type="transmembrane region" description="Helical" evidence="13">
    <location>
        <begin position="102"/>
        <end position="123"/>
    </location>
</feature>
<dbReference type="AlphaFoldDB" id="A0A8J1TV90"/>